<dbReference type="PANTHER" id="PTHR13887:SF14">
    <property type="entry name" value="DISULFIDE BOND FORMATION PROTEIN D"/>
    <property type="match status" value="1"/>
</dbReference>
<comment type="similarity">
    <text evidence="2">Belongs to the thioredoxin family. DsbA subfamily.</text>
</comment>
<protein>
    <recommendedName>
        <fullName evidence="13">Vitamin K epoxide reductase domain-containing protein</fullName>
    </recommendedName>
</protein>
<feature type="transmembrane region" description="Helical" evidence="12">
    <location>
        <begin position="87"/>
        <end position="105"/>
    </location>
</feature>
<feature type="transmembrane region" description="Helical" evidence="12">
    <location>
        <begin position="21"/>
        <end position="47"/>
    </location>
</feature>
<feature type="transmembrane region" description="Helical" evidence="12">
    <location>
        <begin position="117"/>
        <end position="141"/>
    </location>
</feature>
<gene>
    <name evidence="14" type="ORF">ENV54_10605</name>
</gene>
<keyword evidence="6" id="KW-0732">Signal</keyword>
<keyword evidence="11" id="KW-0676">Redox-active center</keyword>
<comment type="caution">
    <text evidence="14">The sequence shown here is derived from an EMBL/GenBank/DDBJ whole genome shotgun (WGS) entry which is preliminary data.</text>
</comment>
<evidence type="ECO:0000256" key="1">
    <source>
        <dbReference type="ARBA" id="ARBA00004141"/>
    </source>
</evidence>
<evidence type="ECO:0000259" key="13">
    <source>
        <dbReference type="SMART" id="SM00756"/>
    </source>
</evidence>
<feature type="transmembrane region" description="Helical" evidence="12">
    <location>
        <begin position="188"/>
        <end position="208"/>
    </location>
</feature>
<dbReference type="InterPro" id="IPR012336">
    <property type="entry name" value="Thioredoxin-like_fold"/>
</dbReference>
<evidence type="ECO:0000256" key="8">
    <source>
        <dbReference type="ARBA" id="ARBA00023002"/>
    </source>
</evidence>
<dbReference type="GO" id="GO:0016020">
    <property type="term" value="C:membrane"/>
    <property type="evidence" value="ECO:0007669"/>
    <property type="project" value="UniProtKB-SubCell"/>
</dbReference>
<keyword evidence="10" id="KW-1015">Disulfide bond</keyword>
<proteinExistence type="inferred from homology"/>
<dbReference type="AlphaFoldDB" id="A0A7C4EY78"/>
<dbReference type="GO" id="GO:0048038">
    <property type="term" value="F:quinone binding"/>
    <property type="evidence" value="ECO:0007669"/>
    <property type="project" value="UniProtKB-KW"/>
</dbReference>
<evidence type="ECO:0000313" key="14">
    <source>
        <dbReference type="EMBL" id="HGH61737.1"/>
    </source>
</evidence>
<dbReference type="Pfam" id="PF13462">
    <property type="entry name" value="Thioredoxin_4"/>
    <property type="match status" value="1"/>
</dbReference>
<reference evidence="14" key="1">
    <citation type="journal article" date="2020" name="mSystems">
        <title>Genome- and Community-Level Interaction Insights into Carbon Utilization and Element Cycling Functions of Hydrothermarchaeota in Hydrothermal Sediment.</title>
        <authorList>
            <person name="Zhou Z."/>
            <person name="Liu Y."/>
            <person name="Xu W."/>
            <person name="Pan J."/>
            <person name="Luo Z.H."/>
            <person name="Li M."/>
        </authorList>
    </citation>
    <scope>NUCLEOTIDE SEQUENCE [LARGE SCALE GENOMIC DNA]</scope>
    <source>
        <strain evidence="14">SpSt-769</strain>
    </source>
</reference>
<keyword evidence="7 12" id="KW-1133">Transmembrane helix</keyword>
<dbReference type="EMBL" id="DTGT01000343">
    <property type="protein sequence ID" value="HGH61737.1"/>
    <property type="molecule type" value="Genomic_DNA"/>
</dbReference>
<evidence type="ECO:0000256" key="3">
    <source>
        <dbReference type="ARBA" id="ARBA00006214"/>
    </source>
</evidence>
<sequence>MSIAAAPRESRAGASRNPTAPVLGAAVFLIFLAASLVGIFATGFLSYRHVLLAVESGAVAESPLCRPSALVNCDAVLQTPEAMLFEYFPSSVVGLCGFVILFWLSAHGLCIPRLRKIAFTSIVAYLCLAISFSAYFSYLMIFKEDFLCTWCIVVHVVNLTALSFGLAVMRRKKPELEAPSTASPAEAICLLASAVLAAVAVMSAAQWVEKSLVLTKVTQKYNDLRDNPDVATAMIQASPTYHVTVDAADPSYGSPQAPYAIVMFTDLQCPVCLRKELFLHAMVDINAEHLRLVLKNFPLSTDCNKKLSKNLHPYACEAARAAYAAFLMGGADEYWKYADLIFAHQSDLRGKPWFVFASQLGLRESEFRKLMEADSAADKKIRQDIEQGLELGLDSTPAIFFLGKRIPEDLSGLPFMVVIENLVRAQDPEKKDFTLRK</sequence>
<evidence type="ECO:0000256" key="6">
    <source>
        <dbReference type="ARBA" id="ARBA00022729"/>
    </source>
</evidence>
<keyword evidence="8" id="KW-0560">Oxidoreductase</keyword>
<dbReference type="InterPro" id="IPR012932">
    <property type="entry name" value="VKOR"/>
</dbReference>
<evidence type="ECO:0000256" key="2">
    <source>
        <dbReference type="ARBA" id="ARBA00005791"/>
    </source>
</evidence>
<dbReference type="Pfam" id="PF07884">
    <property type="entry name" value="VKOR"/>
    <property type="match status" value="1"/>
</dbReference>
<dbReference type="Gene3D" id="1.20.1440.130">
    <property type="entry name" value="VKOR domain"/>
    <property type="match status" value="1"/>
</dbReference>
<dbReference type="InterPro" id="IPR036249">
    <property type="entry name" value="Thioredoxin-like_sf"/>
</dbReference>
<keyword evidence="5" id="KW-0874">Quinone</keyword>
<evidence type="ECO:0000256" key="10">
    <source>
        <dbReference type="ARBA" id="ARBA00023157"/>
    </source>
</evidence>
<keyword evidence="4 12" id="KW-0812">Transmembrane</keyword>
<dbReference type="CDD" id="cd10546">
    <property type="entry name" value="VKOR"/>
    <property type="match status" value="1"/>
</dbReference>
<name>A0A7C4EY78_9BACT</name>
<keyword evidence="9 12" id="KW-0472">Membrane</keyword>
<evidence type="ECO:0000256" key="7">
    <source>
        <dbReference type="ARBA" id="ARBA00022989"/>
    </source>
</evidence>
<comment type="similarity">
    <text evidence="3">Belongs to the VKOR family.</text>
</comment>
<evidence type="ECO:0000256" key="11">
    <source>
        <dbReference type="ARBA" id="ARBA00023284"/>
    </source>
</evidence>
<dbReference type="SMART" id="SM00756">
    <property type="entry name" value="VKc"/>
    <property type="match status" value="1"/>
</dbReference>
<evidence type="ECO:0000256" key="9">
    <source>
        <dbReference type="ARBA" id="ARBA00023136"/>
    </source>
</evidence>
<dbReference type="PANTHER" id="PTHR13887">
    <property type="entry name" value="GLUTATHIONE S-TRANSFERASE KAPPA"/>
    <property type="match status" value="1"/>
</dbReference>
<feature type="transmembrane region" description="Helical" evidence="12">
    <location>
        <begin position="147"/>
        <end position="168"/>
    </location>
</feature>
<evidence type="ECO:0000256" key="12">
    <source>
        <dbReference type="SAM" id="Phobius"/>
    </source>
</evidence>
<dbReference type="Gene3D" id="3.40.30.10">
    <property type="entry name" value="Glutaredoxin"/>
    <property type="match status" value="1"/>
</dbReference>
<comment type="subcellular location">
    <subcellularLocation>
        <location evidence="1">Membrane</location>
        <topology evidence="1">Multi-pass membrane protein</topology>
    </subcellularLocation>
</comment>
<evidence type="ECO:0000256" key="4">
    <source>
        <dbReference type="ARBA" id="ARBA00022692"/>
    </source>
</evidence>
<dbReference type="SUPFAM" id="SSF52833">
    <property type="entry name" value="Thioredoxin-like"/>
    <property type="match status" value="1"/>
</dbReference>
<dbReference type="InterPro" id="IPR038354">
    <property type="entry name" value="VKOR_sf"/>
</dbReference>
<dbReference type="GO" id="GO:0016491">
    <property type="term" value="F:oxidoreductase activity"/>
    <property type="evidence" value="ECO:0007669"/>
    <property type="project" value="UniProtKB-KW"/>
</dbReference>
<feature type="domain" description="Vitamin K epoxide reductase" evidence="13">
    <location>
        <begin position="24"/>
        <end position="171"/>
    </location>
</feature>
<organism evidence="14">
    <name type="scientific">Desulfomonile tiedjei</name>
    <dbReference type="NCBI Taxonomy" id="2358"/>
    <lineage>
        <taxon>Bacteria</taxon>
        <taxon>Pseudomonadati</taxon>
        <taxon>Thermodesulfobacteriota</taxon>
        <taxon>Desulfomonilia</taxon>
        <taxon>Desulfomonilales</taxon>
        <taxon>Desulfomonilaceae</taxon>
        <taxon>Desulfomonile</taxon>
    </lineage>
</organism>
<evidence type="ECO:0000256" key="5">
    <source>
        <dbReference type="ARBA" id="ARBA00022719"/>
    </source>
</evidence>
<accession>A0A7C4EY78</accession>